<dbReference type="PANTHER" id="PTHR22605">
    <property type="entry name" value="RZ-TYPE DOMAIN-CONTAINING PROTEIN"/>
    <property type="match status" value="1"/>
</dbReference>
<dbReference type="OMA" id="PERSEEH"/>
<reference evidence="2" key="1">
    <citation type="journal article" date="2020" name="Nat. Ecol. Evol.">
        <title>Deeply conserved synteny resolves early events in vertebrate evolution.</title>
        <authorList>
            <person name="Simakov O."/>
            <person name="Marletaz F."/>
            <person name="Yue J.X."/>
            <person name="O'Connell B."/>
            <person name="Jenkins J."/>
            <person name="Brandt A."/>
            <person name="Calef R."/>
            <person name="Tung C.H."/>
            <person name="Huang T.K."/>
            <person name="Schmutz J."/>
            <person name="Satoh N."/>
            <person name="Yu J.K."/>
            <person name="Putnam N.H."/>
            <person name="Green R.E."/>
            <person name="Rokhsar D.S."/>
        </authorList>
    </citation>
    <scope>NUCLEOTIDE SEQUENCE [LARGE SCALE GENOMIC DNA]</scope>
    <source>
        <strain evidence="2">S238N-H82</strain>
    </source>
</reference>
<organism evidence="2 3">
    <name type="scientific">Branchiostoma floridae</name>
    <name type="common">Florida lancelet</name>
    <name type="synonym">Amphioxus</name>
    <dbReference type="NCBI Taxonomy" id="7739"/>
    <lineage>
        <taxon>Eukaryota</taxon>
        <taxon>Metazoa</taxon>
        <taxon>Chordata</taxon>
        <taxon>Cephalochordata</taxon>
        <taxon>Leptocardii</taxon>
        <taxon>Amphioxiformes</taxon>
        <taxon>Branchiostomatidae</taxon>
        <taxon>Branchiostoma</taxon>
    </lineage>
</organism>
<dbReference type="OrthoDB" id="6142015at2759"/>
<dbReference type="PANTHER" id="PTHR22605:SF16">
    <property type="entry name" value="E3 UBIQUITIN-PROTEIN LIGASE RNF213"/>
    <property type="match status" value="1"/>
</dbReference>
<sequence>MPHSPDTTEDHQIELSIDQVVTNICMPALKVWEEQRESIETGEITLEDVDKYFGGIMGRERDLLQEITKLSDHPSACWVKERAEQIRQYHLLGQYIEKAGRVNDVRRTYQLGGDFSSVETLLDSRNASFKMRPLRSMDDSVFNATSILAELTEATSDALNAFVLSKPLVEWMRKHTKDTKELKVFADLASISAGETDIEIDRVNMLLSAGIGYGPLIYDLKQDAGFPEMMQAAKRLETYLTQDPNLPKKLRDMKNHLAWLKHVQESHGSVEKSSLSQAEAINARGIYEIGHITQPKDLQEPLDAVVTLRLSQAEDDDDDDRHYSVSNLKTLQSKLMLIAGTADKGKEEVEKFVEVFNGVIRLGNVYLRLRRTGSVLFDRWTCILFCDPQKKVKARIDFGFGSSTLAGTEKDLVTEVTNLAKFMESCLEGWLEFVDFKRGVHPELNNFTTEQIVVLRRELANVLNGDAASSQALVLLDSIKTHCSVNDLKEAFSMIDLDDEMVDAIGGGSFEEKSEDDAPVTGALDREALLRELHNFVPRLSDDMAEAALKVSQRGNFNETLDEAIDWCINNYNNDELVQEILGQKEETTDARGQDLTEASPERSEEHDNSSRNVPGLAPLTNMSSLSELTRWFVTETKDRDE</sequence>
<evidence type="ECO:0000313" key="2">
    <source>
        <dbReference type="Proteomes" id="UP000001554"/>
    </source>
</evidence>
<evidence type="ECO:0000313" key="3">
    <source>
        <dbReference type="RefSeq" id="XP_035692573.1"/>
    </source>
</evidence>
<dbReference type="Proteomes" id="UP000001554">
    <property type="component" value="Chromosome 12"/>
</dbReference>
<accession>A0A9J7M237</accession>
<proteinExistence type="predicted"/>
<dbReference type="RefSeq" id="XP_035692573.1">
    <property type="nucleotide sequence ID" value="XM_035836680.1"/>
</dbReference>
<dbReference type="KEGG" id="bfo:118427042"/>
<dbReference type="GeneID" id="118427042"/>
<name>A0A9J7M237_BRAFL</name>
<dbReference type="InterPro" id="IPR031248">
    <property type="entry name" value="RNF213"/>
</dbReference>
<feature type="region of interest" description="Disordered" evidence="1">
    <location>
        <begin position="586"/>
        <end position="622"/>
    </location>
</feature>
<dbReference type="GO" id="GO:0004842">
    <property type="term" value="F:ubiquitin-protein transferase activity"/>
    <property type="evidence" value="ECO:0007669"/>
    <property type="project" value="InterPro"/>
</dbReference>
<evidence type="ECO:0000256" key="1">
    <source>
        <dbReference type="SAM" id="MobiDB-lite"/>
    </source>
</evidence>
<gene>
    <name evidence="3" type="primary">LOC118427042</name>
</gene>
<protein>
    <submittedName>
        <fullName evidence="3">E3 ubiquitin-protein ligase rnf213-alpha-like</fullName>
    </submittedName>
</protein>
<feature type="compositionally biased region" description="Basic and acidic residues" evidence="1">
    <location>
        <begin position="586"/>
        <end position="610"/>
    </location>
</feature>
<reference evidence="3" key="2">
    <citation type="submission" date="2025-08" db="UniProtKB">
        <authorList>
            <consortium name="RefSeq"/>
        </authorList>
    </citation>
    <scope>IDENTIFICATION</scope>
    <source>
        <strain evidence="3">S238N-H82</strain>
        <tissue evidence="3">Testes</tissue>
    </source>
</reference>
<dbReference type="AlphaFoldDB" id="A0A9J7M237"/>
<keyword evidence="2" id="KW-1185">Reference proteome</keyword>
<dbReference type="GO" id="GO:0016887">
    <property type="term" value="F:ATP hydrolysis activity"/>
    <property type="evidence" value="ECO:0007669"/>
    <property type="project" value="InterPro"/>
</dbReference>